<accession>A0A8S5NAV0</accession>
<organism evidence="1">
    <name type="scientific">Myoviridae sp. ctx322</name>
    <dbReference type="NCBI Taxonomy" id="2826711"/>
    <lineage>
        <taxon>Viruses</taxon>
        <taxon>Duplodnaviria</taxon>
        <taxon>Heunggongvirae</taxon>
        <taxon>Uroviricota</taxon>
        <taxon>Caudoviricetes</taxon>
    </lineage>
</organism>
<proteinExistence type="predicted"/>
<name>A0A8S5NAV0_9CAUD</name>
<dbReference type="EMBL" id="BK015115">
    <property type="protein sequence ID" value="DAD91519.1"/>
    <property type="molecule type" value="Genomic_DNA"/>
</dbReference>
<sequence length="34" mass="3866">MLHHLSYAHRAGHPNLTVCFHIPSPFKILMALIV</sequence>
<reference evidence="1" key="1">
    <citation type="journal article" date="2021" name="Proc. Natl. Acad. Sci. U.S.A.">
        <title>A Catalog of Tens of Thousands of Viruses from Human Metagenomes Reveals Hidden Associations with Chronic Diseases.</title>
        <authorList>
            <person name="Tisza M.J."/>
            <person name="Buck C.B."/>
        </authorList>
    </citation>
    <scope>NUCLEOTIDE SEQUENCE</scope>
    <source>
        <strain evidence="1">Ctx322</strain>
    </source>
</reference>
<protein>
    <submittedName>
        <fullName evidence="1">Uncharacterized protein</fullName>
    </submittedName>
</protein>
<evidence type="ECO:0000313" key="1">
    <source>
        <dbReference type="EMBL" id="DAD91519.1"/>
    </source>
</evidence>